<name>A0ABV9QC15_9BURK</name>
<gene>
    <name evidence="2" type="ORF">ACFO6X_08925</name>
</gene>
<evidence type="ECO:0000256" key="1">
    <source>
        <dbReference type="SAM" id="MobiDB-lite"/>
    </source>
</evidence>
<protein>
    <submittedName>
        <fullName evidence="2">Uncharacterized protein</fullName>
    </submittedName>
</protein>
<feature type="region of interest" description="Disordered" evidence="1">
    <location>
        <begin position="17"/>
        <end position="40"/>
    </location>
</feature>
<evidence type="ECO:0000313" key="3">
    <source>
        <dbReference type="Proteomes" id="UP001596001"/>
    </source>
</evidence>
<sequence length="240" mass="26630">MVADVLGVAADMLGETGERDEQLDDLGESHGEQGDAESVTARAKKGLKGYVLRPQLRKLQGAYLSEAQVEMERVTSRDLPSTVRRALELLRTYPSDQSLHAQVWYLLLIEAERRAMALRLQRRSADDLRHALHRVFPDVFVRLPLWSLQGLELERQTGHKKSLRPELALMLSLYRTTYPTLASSYDVDKDSFLRVALALATVGVSLRGCTLGELSRAGFAPCGRASQGADHLGHARRGSP</sequence>
<proteinExistence type="predicted"/>
<dbReference type="RefSeq" id="WP_382432173.1">
    <property type="nucleotide sequence ID" value="NZ_JBHSHJ010000006.1"/>
</dbReference>
<accession>A0ABV9QC15</accession>
<comment type="caution">
    <text evidence="2">The sequence shown here is derived from an EMBL/GenBank/DDBJ whole genome shotgun (WGS) entry which is preliminary data.</text>
</comment>
<organism evidence="2 3">
    <name type="scientific">Giesbergeria sinuosa</name>
    <dbReference type="NCBI Taxonomy" id="80883"/>
    <lineage>
        <taxon>Bacteria</taxon>
        <taxon>Pseudomonadati</taxon>
        <taxon>Pseudomonadota</taxon>
        <taxon>Betaproteobacteria</taxon>
        <taxon>Burkholderiales</taxon>
        <taxon>Comamonadaceae</taxon>
        <taxon>Giesbergeria</taxon>
    </lineage>
</organism>
<keyword evidence="3" id="KW-1185">Reference proteome</keyword>
<evidence type="ECO:0000313" key="2">
    <source>
        <dbReference type="EMBL" id="MFC4789101.1"/>
    </source>
</evidence>
<reference evidence="3" key="1">
    <citation type="journal article" date="2019" name="Int. J. Syst. Evol. Microbiol.">
        <title>The Global Catalogue of Microorganisms (GCM) 10K type strain sequencing project: providing services to taxonomists for standard genome sequencing and annotation.</title>
        <authorList>
            <consortium name="The Broad Institute Genomics Platform"/>
            <consortium name="The Broad Institute Genome Sequencing Center for Infectious Disease"/>
            <person name="Wu L."/>
            <person name="Ma J."/>
        </authorList>
    </citation>
    <scope>NUCLEOTIDE SEQUENCE [LARGE SCALE GENOMIC DNA]</scope>
    <source>
        <strain evidence="3">CCUG 49452</strain>
    </source>
</reference>
<dbReference type="EMBL" id="JBHSHJ010000006">
    <property type="protein sequence ID" value="MFC4789101.1"/>
    <property type="molecule type" value="Genomic_DNA"/>
</dbReference>
<dbReference type="Proteomes" id="UP001596001">
    <property type="component" value="Unassembled WGS sequence"/>
</dbReference>